<dbReference type="GO" id="GO:0005886">
    <property type="term" value="C:plasma membrane"/>
    <property type="evidence" value="ECO:0007669"/>
    <property type="project" value="TreeGrafter"/>
</dbReference>
<feature type="region of interest" description="Disordered" evidence="4">
    <location>
        <begin position="106"/>
        <end position="235"/>
    </location>
</feature>
<keyword evidence="8" id="KW-1185">Reference proteome</keyword>
<feature type="region of interest" description="Disordered" evidence="4">
    <location>
        <begin position="254"/>
        <end position="387"/>
    </location>
</feature>
<feature type="compositionally biased region" description="Low complexity" evidence="4">
    <location>
        <begin position="607"/>
        <end position="617"/>
    </location>
</feature>
<dbReference type="VEuPathDB" id="VectorBase:ASIS008617"/>
<feature type="compositionally biased region" description="Low complexity" evidence="4">
    <location>
        <begin position="725"/>
        <end position="736"/>
    </location>
</feature>
<feature type="region of interest" description="Disordered" evidence="4">
    <location>
        <begin position="535"/>
        <end position="567"/>
    </location>
</feature>
<proteinExistence type="predicted"/>
<reference evidence="7" key="2">
    <citation type="submission" date="2020-05" db="UniProtKB">
        <authorList>
            <consortium name="EnsemblMetazoa"/>
        </authorList>
    </citation>
    <scope>IDENTIFICATION</scope>
</reference>
<feature type="compositionally biased region" description="Basic residues" evidence="4">
    <location>
        <begin position="483"/>
        <end position="494"/>
    </location>
</feature>
<dbReference type="GO" id="GO:0010468">
    <property type="term" value="P:regulation of gene expression"/>
    <property type="evidence" value="ECO:0007669"/>
    <property type="project" value="UniProtKB-ARBA"/>
</dbReference>
<dbReference type="CDD" id="cd19860">
    <property type="entry name" value="DSRM_STAU_rpt4"/>
    <property type="match status" value="1"/>
</dbReference>
<dbReference type="FunFam" id="3.30.160.20:FF:000007">
    <property type="entry name" value="Double-stranded RNA-binding protein Staufen homolog 1"/>
    <property type="match status" value="2"/>
</dbReference>
<feature type="compositionally biased region" description="Gly residues" evidence="4">
    <location>
        <begin position="662"/>
        <end position="671"/>
    </location>
</feature>
<evidence type="ECO:0000259" key="5">
    <source>
        <dbReference type="PROSITE" id="PS50137"/>
    </source>
</evidence>
<name>A0A084WNA2_ANOSI</name>
<dbReference type="CDD" id="cd19859">
    <property type="entry name" value="DSRM_STAU_rpt3"/>
    <property type="match status" value="1"/>
</dbReference>
<dbReference type="GO" id="GO:0010494">
    <property type="term" value="C:cytoplasmic stress granule"/>
    <property type="evidence" value="ECO:0007669"/>
    <property type="project" value="TreeGrafter"/>
</dbReference>
<dbReference type="InterPro" id="IPR051740">
    <property type="entry name" value="DRBM-containing_protein"/>
</dbReference>
<dbReference type="OMA" id="GMTHITE"/>
<dbReference type="InterPro" id="IPR014720">
    <property type="entry name" value="dsRBD_dom"/>
</dbReference>
<feature type="compositionally biased region" description="Gly residues" evidence="4">
    <location>
        <begin position="737"/>
        <end position="747"/>
    </location>
</feature>
<feature type="compositionally biased region" description="Low complexity" evidence="4">
    <location>
        <begin position="1061"/>
        <end position="1096"/>
    </location>
</feature>
<dbReference type="GO" id="GO:0003725">
    <property type="term" value="F:double-stranded RNA binding"/>
    <property type="evidence" value="ECO:0007669"/>
    <property type="project" value="TreeGrafter"/>
</dbReference>
<feature type="domain" description="DRBM" evidence="5">
    <location>
        <begin position="902"/>
        <end position="972"/>
    </location>
</feature>
<feature type="compositionally biased region" description="Low complexity" evidence="4">
    <location>
        <begin position="218"/>
        <end position="230"/>
    </location>
</feature>
<feature type="compositionally biased region" description="Gly residues" evidence="4">
    <location>
        <begin position="283"/>
        <end position="293"/>
    </location>
</feature>
<accession>A0A084WNA2</accession>
<dbReference type="EMBL" id="KE525352">
    <property type="protein sequence ID" value="KFB51696.1"/>
    <property type="molecule type" value="Genomic_DNA"/>
</dbReference>
<dbReference type="PANTHER" id="PTHR46054">
    <property type="entry name" value="MATERNAL EFFECT PROTEIN STAUFEN"/>
    <property type="match status" value="1"/>
</dbReference>
<dbReference type="Pfam" id="PF16482">
    <property type="entry name" value="Staufen_C"/>
    <property type="match status" value="1"/>
</dbReference>
<feature type="compositionally biased region" description="Low complexity" evidence="4">
    <location>
        <begin position="176"/>
        <end position="188"/>
    </location>
</feature>
<dbReference type="OrthoDB" id="10037267at2759"/>
<dbReference type="GO" id="GO:0048477">
    <property type="term" value="P:oogenesis"/>
    <property type="evidence" value="ECO:0007669"/>
    <property type="project" value="UniProtKB-ARBA"/>
</dbReference>
<dbReference type="Pfam" id="PF00035">
    <property type="entry name" value="dsrm"/>
    <property type="match status" value="3"/>
</dbReference>
<evidence type="ECO:0000313" key="7">
    <source>
        <dbReference type="EnsemblMetazoa" id="ASIC019782-PA"/>
    </source>
</evidence>
<sequence>MQQQVGAGKDISLSPSVTVFLISSVRERVASSLPVGHSIMLQESRYTRKAVKTTATVRHNLSPERSIRSFKYFLHCHKSYAFVHPGTYRAPLLSFAFRLNTARHHHPRGVDHQTAGGMAPHLPMQVPPPPHQSQNPRKPPGPTYYANGGIHGGGLPKPLPMTAAHMHPPPPPPPGMNVGQPPHQQQPHPSGPMPLQSVVGGKLPYGMGGMGPHGGGKPMQQQQQQQHQPPVSVHHSVAMAPPVQAPIPVVSAATPAGTKTRHIPSSTDHKIHHHSSQHSMQSNGGGGGSGLGSKGTMMHHQTMDKPKVGSNRHQQQQVHPSSSSSQQMAKATDSALPAKDTTTAAPVPSTPSVEVGATASAATSTTVSANGVTTTPTTPQGVDGTTTTAAAATHPTTLSSSNSLENLANIKEKTTMCLVNELARYNKIQHQYRLTGESGPAHKKRFTVTLKLGDEEYTAEGASIKKAQHKAAGDAIAETKYKHPPARTKPRAKTGPRGNVSSFTPTVELNALAMKRGEPTVYQVKAVPLPAAKYPPANPGGMPGATVTAGGPGRRPDKLPPQSAQGLGVNYGGRYVGGGDWGRGGPGGMVGVVAGVGGRGGMGGFHPGHQQQQQQQHAPHHPRTAGGPDDHHHGHHLHHHHQHHHGHGNQLHHHAHHHHEGPAGGYGGHPPGGVSSIMPVQEFYKATLRVGERTFLGEGHSPQAARHDAAARALEVLKPLTAEAAANEGKGKATATGGDGEANGGDDTGSDGDPNAELKSPISLVHEMAVQRNVPVVFEVISEKGPPHMTVFVTQCKVGTIVTEGEGTGKKPSKKRAAEKMLEELRKLQKAEQQHSPYGAGWGGGDGAGEKRKNHSKSSAAAAAAANASQLEAGVVTVKKKARNLIKEKSVTGGDVAGEKENPISRLMQIQQARKEKQPVYAVVENERPNVGRRRQFTIEVSAAGKKATGVGMTKKAAKWNAAEALLVDLGYATATTTTTKSTAAGANGTANKENHSGAANEAPRKNVTFNEASENAGLKATTNGTDSRSPLGGTNQAAPHHAKSDTSKDAMNDSTASNDSMATNSSGVSSASSVAPSSVPPMSTISSSPSAPSNPDIGRKKEQLLYLAQLLKFEVQFSDFPKGNHGEYLTLVILSTEPPQLCHGSGASLQESHDEAARGALEILSKIGLDNVKPKAAATSSSNATTETSTADVAGGK</sequence>
<dbReference type="Proteomes" id="UP000030765">
    <property type="component" value="Unassembled WGS sequence"/>
</dbReference>
<feature type="region of interest" description="Disordered" evidence="4">
    <location>
        <begin position="830"/>
        <end position="861"/>
    </location>
</feature>
<feature type="compositionally biased region" description="Basic and acidic residues" evidence="4">
    <location>
        <begin position="1043"/>
        <end position="1052"/>
    </location>
</feature>
<evidence type="ECO:0000256" key="4">
    <source>
        <dbReference type="SAM" id="MobiDB-lite"/>
    </source>
</evidence>
<dbReference type="STRING" id="74873.A0A084WNA2"/>
<dbReference type="EnsemblMetazoa" id="ASIC019782-RA">
    <property type="protein sequence ID" value="ASIC019782-PA"/>
    <property type="gene ID" value="ASIC019782"/>
</dbReference>
<dbReference type="GO" id="GO:0098964">
    <property type="term" value="P:anterograde dendritic transport of messenger ribonucleoprotein complex"/>
    <property type="evidence" value="ECO:0007669"/>
    <property type="project" value="TreeGrafter"/>
</dbReference>
<dbReference type="CDD" id="cd19861">
    <property type="entry name" value="DSRM_STAU_rpt5"/>
    <property type="match status" value="1"/>
</dbReference>
<feature type="compositionally biased region" description="Low complexity" evidence="4">
    <location>
        <begin position="983"/>
        <end position="992"/>
    </location>
</feature>
<evidence type="ECO:0000256" key="3">
    <source>
        <dbReference type="PROSITE-ProRule" id="PRU00266"/>
    </source>
</evidence>
<feature type="domain" description="DRBM" evidence="5">
    <location>
        <begin position="414"/>
        <end position="481"/>
    </location>
</feature>
<evidence type="ECO:0000256" key="2">
    <source>
        <dbReference type="ARBA" id="ARBA00022884"/>
    </source>
</evidence>
<feature type="domain" description="DRBM" evidence="5">
    <location>
        <begin position="760"/>
        <end position="827"/>
    </location>
</feature>
<feature type="domain" description="DRBM" evidence="5">
    <location>
        <begin position="684"/>
        <end position="719"/>
    </location>
</feature>
<feature type="compositionally biased region" description="Low complexity" evidence="4">
    <location>
        <begin position="1177"/>
        <end position="1192"/>
    </location>
</feature>
<feature type="region of interest" description="Disordered" evidence="4">
    <location>
        <begin position="1176"/>
        <end position="1198"/>
    </location>
</feature>
<dbReference type="GO" id="GO:0032839">
    <property type="term" value="C:dendrite cytoplasm"/>
    <property type="evidence" value="ECO:0007669"/>
    <property type="project" value="GOC"/>
</dbReference>
<dbReference type="CDD" id="cd19857">
    <property type="entry name" value="DSRM_STAU_rpt1"/>
    <property type="match status" value="1"/>
</dbReference>
<dbReference type="PROSITE" id="PS50137">
    <property type="entry name" value="DS_RBD"/>
    <property type="match status" value="4"/>
</dbReference>
<evidence type="ECO:0000313" key="8">
    <source>
        <dbReference type="Proteomes" id="UP000030765"/>
    </source>
</evidence>
<evidence type="ECO:0000313" key="6">
    <source>
        <dbReference type="EMBL" id="KFB51696.1"/>
    </source>
</evidence>
<dbReference type="GO" id="GO:0008298">
    <property type="term" value="P:intracellular mRNA localization"/>
    <property type="evidence" value="ECO:0007669"/>
    <property type="project" value="TreeGrafter"/>
</dbReference>
<dbReference type="FunFam" id="3.30.160.20:FF:000073">
    <property type="entry name" value="Double-stranded RNA-binding protein Staufen homolog"/>
    <property type="match status" value="1"/>
</dbReference>
<feature type="compositionally biased region" description="Low complexity" evidence="4">
    <location>
        <begin position="341"/>
        <end position="387"/>
    </location>
</feature>
<feature type="compositionally biased region" description="Pro residues" evidence="4">
    <location>
        <begin position="125"/>
        <end position="142"/>
    </location>
</feature>
<keyword evidence="1" id="KW-0677">Repeat</keyword>
<gene>
    <name evidence="6" type="ORF">ZHAS_00019782</name>
</gene>
<reference evidence="6 8" key="1">
    <citation type="journal article" date="2014" name="BMC Genomics">
        <title>Genome sequence of Anopheles sinensis provides insight into genetics basis of mosquito competence for malaria parasites.</title>
        <authorList>
            <person name="Zhou D."/>
            <person name="Zhang D."/>
            <person name="Ding G."/>
            <person name="Shi L."/>
            <person name="Hou Q."/>
            <person name="Ye Y."/>
            <person name="Xu Y."/>
            <person name="Zhou H."/>
            <person name="Xiong C."/>
            <person name="Li S."/>
            <person name="Yu J."/>
            <person name="Hong S."/>
            <person name="Yu X."/>
            <person name="Zou P."/>
            <person name="Chen C."/>
            <person name="Chang X."/>
            <person name="Wang W."/>
            <person name="Lv Y."/>
            <person name="Sun Y."/>
            <person name="Ma L."/>
            <person name="Shen B."/>
            <person name="Zhu C."/>
        </authorList>
    </citation>
    <scope>NUCLEOTIDE SEQUENCE [LARGE SCALE GENOMIC DNA]</scope>
</reference>
<feature type="compositionally biased region" description="Gly residues" evidence="4">
    <location>
        <begin position="206"/>
        <end position="217"/>
    </location>
</feature>
<dbReference type="GO" id="GO:0035418">
    <property type="term" value="P:protein localization to synapse"/>
    <property type="evidence" value="ECO:0007669"/>
    <property type="project" value="TreeGrafter"/>
</dbReference>
<feature type="compositionally biased region" description="Basic residues" evidence="4">
    <location>
        <begin position="633"/>
        <end position="659"/>
    </location>
</feature>
<dbReference type="PANTHER" id="PTHR46054:SF3">
    <property type="entry name" value="MATERNAL EFFECT PROTEIN STAUFEN"/>
    <property type="match status" value="1"/>
</dbReference>
<feature type="region of interest" description="Disordered" evidence="4">
    <location>
        <begin position="598"/>
        <end position="674"/>
    </location>
</feature>
<dbReference type="GO" id="GO:0043025">
    <property type="term" value="C:neuronal cell body"/>
    <property type="evidence" value="ECO:0007669"/>
    <property type="project" value="TreeGrafter"/>
</dbReference>
<protein>
    <submittedName>
        <fullName evidence="6">AGAP007478-PA-like protein</fullName>
    </submittedName>
</protein>
<dbReference type="SUPFAM" id="SSF54768">
    <property type="entry name" value="dsRNA-binding domain-like"/>
    <property type="match status" value="5"/>
</dbReference>
<dbReference type="EMBL" id="ATLV01024580">
    <property type="status" value="NOT_ANNOTATED_CDS"/>
    <property type="molecule type" value="Genomic_DNA"/>
</dbReference>
<feature type="region of interest" description="Disordered" evidence="4">
    <location>
        <begin position="725"/>
        <end position="758"/>
    </location>
</feature>
<dbReference type="SMART" id="SM00358">
    <property type="entry name" value="DSRM"/>
    <property type="match status" value="4"/>
</dbReference>
<evidence type="ECO:0000256" key="1">
    <source>
        <dbReference type="ARBA" id="ARBA00022737"/>
    </source>
</evidence>
<feature type="region of interest" description="Disordered" evidence="4">
    <location>
        <begin position="983"/>
        <end position="1098"/>
    </location>
</feature>
<dbReference type="Gene3D" id="3.30.160.20">
    <property type="match status" value="5"/>
</dbReference>
<feature type="region of interest" description="Disordered" evidence="4">
    <location>
        <begin position="483"/>
        <end position="503"/>
    </location>
</feature>
<keyword evidence="2 3" id="KW-0694">RNA-binding</keyword>
<organism evidence="6">
    <name type="scientific">Anopheles sinensis</name>
    <name type="common">Mosquito</name>
    <dbReference type="NCBI Taxonomy" id="74873"/>
    <lineage>
        <taxon>Eukaryota</taxon>
        <taxon>Metazoa</taxon>
        <taxon>Ecdysozoa</taxon>
        <taxon>Arthropoda</taxon>
        <taxon>Hexapoda</taxon>
        <taxon>Insecta</taxon>
        <taxon>Pterygota</taxon>
        <taxon>Neoptera</taxon>
        <taxon>Endopterygota</taxon>
        <taxon>Diptera</taxon>
        <taxon>Nematocera</taxon>
        <taxon>Culicoidea</taxon>
        <taxon>Culicidae</taxon>
        <taxon>Anophelinae</taxon>
        <taxon>Anopheles</taxon>
    </lineage>
</organism>
<dbReference type="AlphaFoldDB" id="A0A084WNA2"/>
<dbReference type="GO" id="GO:0003729">
    <property type="term" value="F:mRNA binding"/>
    <property type="evidence" value="ECO:0007669"/>
    <property type="project" value="TreeGrafter"/>
</dbReference>
<feature type="compositionally biased region" description="Low complexity" evidence="4">
    <location>
        <begin position="314"/>
        <end position="327"/>
    </location>
</feature>
<dbReference type="InterPro" id="IPR032478">
    <property type="entry name" value="Staufen_C"/>
</dbReference>
<dbReference type="VEuPathDB" id="VectorBase:ASIC019782"/>
<feature type="compositionally biased region" description="Polar residues" evidence="4">
    <location>
        <begin position="1021"/>
        <end position="1038"/>
    </location>
</feature>